<dbReference type="FunFam" id="3.40.50.300:FF:000134">
    <property type="entry name" value="Iron-enterobactin ABC transporter ATP-binding protein"/>
    <property type="match status" value="1"/>
</dbReference>
<proteinExistence type="inferred from homology"/>
<keyword evidence="3" id="KW-0813">Transport</keyword>
<evidence type="ECO:0000256" key="1">
    <source>
        <dbReference type="ARBA" id="ARBA00004202"/>
    </source>
</evidence>
<dbReference type="PANTHER" id="PTHR42771:SF2">
    <property type="entry name" value="IRON(3+)-HYDROXAMATE IMPORT ATP-BINDING PROTEIN FHUC"/>
    <property type="match status" value="1"/>
</dbReference>
<keyword evidence="8" id="KW-0067">ATP-binding</keyword>
<dbReference type="InterPro" id="IPR003439">
    <property type="entry name" value="ABC_transporter-like_ATP-bd"/>
</dbReference>
<evidence type="ECO:0000256" key="8">
    <source>
        <dbReference type="ARBA" id="ARBA00022840"/>
    </source>
</evidence>
<evidence type="ECO:0000256" key="9">
    <source>
        <dbReference type="ARBA" id="ARBA00023004"/>
    </source>
</evidence>
<evidence type="ECO:0000313" key="13">
    <source>
        <dbReference type="EMBL" id="KGC12762.1"/>
    </source>
</evidence>
<sequence>MNGRDAQQPAACREEGLRAVDLSLHYPGGAPIIAHLDVAIAPHAFTTIVGPNGCGKSTLLKALSRVLSPQGGAVLLDGREAAGYAPKAYARQVGFLPQSSTAPEGITVAELVGRGRYPHQSLLQWTSEADRAAVREAMARTDVAELAGRRVAELSGGQRQRVWIAMALAQQTEILLLDEPTTYLDLAHQIDVLELCHELNTRFGTTVVAVLHDLNEACRYADRIIVMKDGRIVTSGEPGAAITPATVREAFGLEVRVIEDPVTGTPLVLPLRAGKRRGAGAAAA</sequence>
<evidence type="ECO:0000256" key="2">
    <source>
        <dbReference type="ARBA" id="ARBA00005417"/>
    </source>
</evidence>
<dbReference type="Proteomes" id="UP000029590">
    <property type="component" value="Unassembled WGS sequence"/>
</dbReference>
<evidence type="ECO:0000256" key="3">
    <source>
        <dbReference type="ARBA" id="ARBA00022448"/>
    </source>
</evidence>
<evidence type="ECO:0000256" key="6">
    <source>
        <dbReference type="ARBA" id="ARBA00022519"/>
    </source>
</evidence>
<gene>
    <name evidence="13" type="ORF">DM48_3111</name>
</gene>
<evidence type="ECO:0000256" key="5">
    <source>
        <dbReference type="ARBA" id="ARBA00022496"/>
    </source>
</evidence>
<keyword evidence="7" id="KW-0547">Nucleotide-binding</keyword>
<comment type="caution">
    <text evidence="13">The sequence shown here is derived from an EMBL/GenBank/DDBJ whole genome shotgun (WGS) entry which is preliminary data.</text>
</comment>
<evidence type="ECO:0000313" key="14">
    <source>
        <dbReference type="Proteomes" id="UP000029590"/>
    </source>
</evidence>
<evidence type="ECO:0000256" key="10">
    <source>
        <dbReference type="ARBA" id="ARBA00023065"/>
    </source>
</evidence>
<dbReference type="InterPro" id="IPR003593">
    <property type="entry name" value="AAA+_ATPase"/>
</dbReference>
<dbReference type="InterPro" id="IPR027417">
    <property type="entry name" value="P-loop_NTPase"/>
</dbReference>
<organism evidence="13 14">
    <name type="scientific">Burkholderia gladioli</name>
    <name type="common">Pseudomonas marginata</name>
    <name type="synonym">Phytomonas marginata</name>
    <dbReference type="NCBI Taxonomy" id="28095"/>
    <lineage>
        <taxon>Bacteria</taxon>
        <taxon>Pseudomonadati</taxon>
        <taxon>Pseudomonadota</taxon>
        <taxon>Betaproteobacteria</taxon>
        <taxon>Burkholderiales</taxon>
        <taxon>Burkholderiaceae</taxon>
        <taxon>Burkholderia</taxon>
    </lineage>
</organism>
<dbReference type="EMBL" id="JPGG01000016">
    <property type="protein sequence ID" value="KGC12762.1"/>
    <property type="molecule type" value="Genomic_DNA"/>
</dbReference>
<keyword evidence="9" id="KW-0408">Iron</keyword>
<dbReference type="PANTHER" id="PTHR42771">
    <property type="entry name" value="IRON(3+)-HYDROXAMATE IMPORT ATP-BINDING PROTEIN FHUC"/>
    <property type="match status" value="1"/>
</dbReference>
<reference evidence="13 14" key="1">
    <citation type="submission" date="2014-04" db="EMBL/GenBank/DDBJ databases">
        <authorList>
            <person name="Bishop-Lilly K.A."/>
            <person name="Broomall S.M."/>
            <person name="Chain P.S."/>
            <person name="Chertkov O."/>
            <person name="Coyne S.R."/>
            <person name="Daligault H.E."/>
            <person name="Davenport K.W."/>
            <person name="Erkkila T."/>
            <person name="Frey K.G."/>
            <person name="Gibbons H.S."/>
            <person name="Gu W."/>
            <person name="Jaissle J."/>
            <person name="Johnson S.L."/>
            <person name="Koroleva G.I."/>
            <person name="Ladner J.T."/>
            <person name="Lo C.-C."/>
            <person name="Minogue T.D."/>
            <person name="Munk C."/>
            <person name="Palacios G.F."/>
            <person name="Redden C.L."/>
            <person name="Rosenzweig C.N."/>
            <person name="Scholz M.B."/>
            <person name="Teshima H."/>
            <person name="Xu Y."/>
        </authorList>
    </citation>
    <scope>NUCLEOTIDE SEQUENCE [LARGE SCALE GENOMIC DNA]</scope>
    <source>
        <strain evidence="14">gladioli</strain>
    </source>
</reference>
<dbReference type="AlphaFoldDB" id="A0AAW3EW29"/>
<dbReference type="KEGG" id="bgo:BM43_4663"/>
<accession>A0AAW3EW29</accession>
<dbReference type="GO" id="GO:0005524">
    <property type="term" value="F:ATP binding"/>
    <property type="evidence" value="ECO:0007669"/>
    <property type="project" value="UniProtKB-KW"/>
</dbReference>
<dbReference type="GO" id="GO:0005886">
    <property type="term" value="C:plasma membrane"/>
    <property type="evidence" value="ECO:0007669"/>
    <property type="project" value="UniProtKB-SubCell"/>
</dbReference>
<comment type="similarity">
    <text evidence="2">Belongs to the ABC transporter superfamily.</text>
</comment>
<dbReference type="SUPFAM" id="SSF52540">
    <property type="entry name" value="P-loop containing nucleoside triphosphate hydrolases"/>
    <property type="match status" value="1"/>
</dbReference>
<keyword evidence="6" id="KW-0997">Cell inner membrane</keyword>
<evidence type="ECO:0000256" key="11">
    <source>
        <dbReference type="ARBA" id="ARBA00023136"/>
    </source>
</evidence>
<dbReference type="Pfam" id="PF00005">
    <property type="entry name" value="ABC_tran"/>
    <property type="match status" value="1"/>
</dbReference>
<dbReference type="CDD" id="cd03214">
    <property type="entry name" value="ABC_Iron-Siderophores_B12_Hemin"/>
    <property type="match status" value="1"/>
</dbReference>
<keyword evidence="10" id="KW-0406">Ion transport</keyword>
<name>A0AAW3EW29_BURGA</name>
<dbReference type="SMART" id="SM00382">
    <property type="entry name" value="AAA"/>
    <property type="match status" value="1"/>
</dbReference>
<dbReference type="InterPro" id="IPR051535">
    <property type="entry name" value="Siderophore_ABC-ATPase"/>
</dbReference>
<keyword evidence="4" id="KW-1003">Cell membrane</keyword>
<dbReference type="RefSeq" id="WP_036056773.1">
    <property type="nucleotide sequence ID" value="NZ_CADETG010000004.1"/>
</dbReference>
<keyword evidence="5" id="KW-0410">Iron transport</keyword>
<dbReference type="PROSITE" id="PS50893">
    <property type="entry name" value="ABC_TRANSPORTER_2"/>
    <property type="match status" value="1"/>
</dbReference>
<dbReference type="GO" id="GO:0006826">
    <property type="term" value="P:iron ion transport"/>
    <property type="evidence" value="ECO:0007669"/>
    <property type="project" value="UniProtKB-KW"/>
</dbReference>
<evidence type="ECO:0000256" key="4">
    <source>
        <dbReference type="ARBA" id="ARBA00022475"/>
    </source>
</evidence>
<dbReference type="PROSITE" id="PS00211">
    <property type="entry name" value="ABC_TRANSPORTER_1"/>
    <property type="match status" value="1"/>
</dbReference>
<comment type="subcellular location">
    <subcellularLocation>
        <location evidence="1">Cell membrane</location>
        <topology evidence="1">Peripheral membrane protein</topology>
    </subcellularLocation>
</comment>
<evidence type="ECO:0000256" key="7">
    <source>
        <dbReference type="ARBA" id="ARBA00022741"/>
    </source>
</evidence>
<dbReference type="GO" id="GO:0016887">
    <property type="term" value="F:ATP hydrolysis activity"/>
    <property type="evidence" value="ECO:0007669"/>
    <property type="project" value="InterPro"/>
</dbReference>
<protein>
    <submittedName>
        <fullName evidence="13">ABC transporter family protein</fullName>
    </submittedName>
</protein>
<keyword evidence="11" id="KW-0472">Membrane</keyword>
<dbReference type="InterPro" id="IPR017871">
    <property type="entry name" value="ABC_transporter-like_CS"/>
</dbReference>
<evidence type="ECO:0000259" key="12">
    <source>
        <dbReference type="PROSITE" id="PS50893"/>
    </source>
</evidence>
<feature type="domain" description="ABC transporter" evidence="12">
    <location>
        <begin position="17"/>
        <end position="254"/>
    </location>
</feature>
<dbReference type="Gene3D" id="3.40.50.300">
    <property type="entry name" value="P-loop containing nucleotide triphosphate hydrolases"/>
    <property type="match status" value="1"/>
</dbReference>